<dbReference type="SUPFAM" id="SSF52402">
    <property type="entry name" value="Adenine nucleotide alpha hydrolases-like"/>
    <property type="match status" value="1"/>
</dbReference>
<keyword evidence="1" id="KW-0378">Hydrolase</keyword>
<dbReference type="InterPro" id="IPR052188">
    <property type="entry name" value="Ni-pincer_cofactor_biosynth"/>
</dbReference>
<sequence length="273" mass="28743">MTDSAAPDTPLSAAQERLGRIIDALPGLTIAVSGGTDSLTLATFAGRRQPRLSVLHALSPAVPPDATARVRALAATEGWALTCRDAGEFADPDYLANPVNRCFFCKSNLYDTIRKQCDGPVASGTNLDDLGDFRPGLEAARARGVLHPLAEAGLTKRDIRALARRLGLGDLSDLPAQPCLSSRIETGLPIHAGDLAFVDAMETALRAAHPGADLRCRITRAGVRIESSKPLSAADRALAARRCAEAGRDFAGITPYRRGSAFLHGADRSGVPT</sequence>
<dbReference type="EMBL" id="WUWG01000003">
    <property type="protein sequence ID" value="MXU65193.1"/>
    <property type="molecule type" value="Genomic_DNA"/>
</dbReference>
<dbReference type="AlphaFoldDB" id="A0A6B0TW24"/>
<keyword evidence="2" id="KW-1185">Reference proteome</keyword>
<reference evidence="1 2" key="1">
    <citation type="submission" date="2019-12" db="EMBL/GenBank/DDBJ databases">
        <title>Strain KN286 was isolated from seawater, which was collected from Caroline Seamount in the tropical western Pacific.</title>
        <authorList>
            <person name="Wang Q."/>
        </authorList>
    </citation>
    <scope>NUCLEOTIDE SEQUENCE [LARGE SCALE GENOMIC DNA]</scope>
    <source>
        <strain evidence="1 2">KN286</strain>
    </source>
</reference>
<comment type="caution">
    <text evidence="1">The sequence shown here is derived from an EMBL/GenBank/DDBJ whole genome shotgun (WGS) entry which is preliminary data.</text>
</comment>
<dbReference type="Gene3D" id="3.40.50.620">
    <property type="entry name" value="HUPs"/>
    <property type="match status" value="1"/>
</dbReference>
<dbReference type="InterPro" id="IPR014729">
    <property type="entry name" value="Rossmann-like_a/b/a_fold"/>
</dbReference>
<evidence type="ECO:0000313" key="2">
    <source>
        <dbReference type="Proteomes" id="UP000436016"/>
    </source>
</evidence>
<dbReference type="PANTHER" id="PTHR43169:SF2">
    <property type="entry name" value="NAD_GMP SYNTHASE DOMAIN-CONTAINING PROTEIN"/>
    <property type="match status" value="1"/>
</dbReference>
<dbReference type="GO" id="GO:0016787">
    <property type="term" value="F:hydrolase activity"/>
    <property type="evidence" value="ECO:0007669"/>
    <property type="project" value="UniProtKB-KW"/>
</dbReference>
<gene>
    <name evidence="1" type="ORF">GSH16_07020</name>
</gene>
<protein>
    <submittedName>
        <fullName evidence="1">Adenine nucleotide alpha hydrolase</fullName>
    </submittedName>
</protein>
<dbReference type="PANTHER" id="PTHR43169">
    <property type="entry name" value="EXSB FAMILY PROTEIN"/>
    <property type="match status" value="1"/>
</dbReference>
<evidence type="ECO:0000313" key="1">
    <source>
        <dbReference type="EMBL" id="MXU65193.1"/>
    </source>
</evidence>
<name>A0A6B0TW24_9RHOB</name>
<accession>A0A6B0TW24</accession>
<dbReference type="Proteomes" id="UP000436016">
    <property type="component" value="Unassembled WGS sequence"/>
</dbReference>
<organism evidence="1 2">
    <name type="scientific">Oceanomicrobium pacificus</name>
    <dbReference type="NCBI Taxonomy" id="2692916"/>
    <lineage>
        <taxon>Bacteria</taxon>
        <taxon>Pseudomonadati</taxon>
        <taxon>Pseudomonadota</taxon>
        <taxon>Alphaproteobacteria</taxon>
        <taxon>Rhodobacterales</taxon>
        <taxon>Paracoccaceae</taxon>
        <taxon>Oceanomicrobium</taxon>
    </lineage>
</organism>
<proteinExistence type="predicted"/>
<dbReference type="RefSeq" id="WP_160853456.1">
    <property type="nucleotide sequence ID" value="NZ_WUWG01000003.1"/>
</dbReference>